<keyword evidence="9" id="KW-0238">DNA-binding</keyword>
<keyword evidence="5 16" id="KW-0378">Hydrolase</keyword>
<evidence type="ECO:0000256" key="2">
    <source>
        <dbReference type="ARBA" id="ARBA00022722"/>
    </source>
</evidence>
<dbReference type="InterPro" id="IPR014016">
    <property type="entry name" value="UvrD-like_ATP-bd"/>
</dbReference>
<evidence type="ECO:0000256" key="3">
    <source>
        <dbReference type="ARBA" id="ARBA00022741"/>
    </source>
</evidence>
<feature type="domain" description="UvrD-like helicase ATP-binding" evidence="17">
    <location>
        <begin position="23"/>
        <end position="321"/>
    </location>
</feature>
<dbReference type="SUPFAM" id="SSF52540">
    <property type="entry name" value="P-loop containing nucleoside triphosphate hydrolases"/>
    <property type="match status" value="1"/>
</dbReference>
<evidence type="ECO:0000256" key="4">
    <source>
        <dbReference type="ARBA" id="ARBA00022763"/>
    </source>
</evidence>
<keyword evidence="4" id="KW-0227">DNA damage</keyword>
<sequence length="982" mass="114301">MECDFIEIVDTNRQPQQSATLGSNANPQQQQAILTTDGPVLIIAGPGSGKTYTLVERIVYLITQKNVTPESLFVVTFTDKAARELTTRISNRLNALGIKFNLNEMYLGTFHSICLRLLEEFREFTRLKRNYTLMDQFDQQYFLYQKMKVFHDIPDIQLVIGDIHGSSRWKQSEQLLKWVNKVSEEALNLDELDSAPDVAIRALAVCYRQYQTLLHENNYLDFSGIQYEALALLENHPTVLEQLRGKLSYLMVDEYQDTNTIQERILLLLAGEQGNLCVVGDDDQGLYRFRGATIRNILEFPQLFPANACKQVMLSTNYRSHPDIISFYNRWMDGQTWTDGTHTFRFPKRIEAKQAQFPKEPTVVRLAARDAEKEDHVWHAEVMTFLLRLKTAGLEDWNQVAFLFKSVKNERVLAMARYLEEHGIPVYSPRSNMFFEREEIRLMIGALIFLFPQFPQVRQWDANIKLGIWDYYDQECFKPFTDELRKPENKVLLEWARPLAKQHMALTHNTDYAFSGLFYQLLQFPLFARFLEDDALYGVDKGRAGRNLATFSQLLAKFEYLHYISVLTPQWLDKNIGDLFNQFLRFLSDGGINEYEDVSEYAPKGCISFLTVHQSKGLEFPVVVVGSLEAVPRKQYTALDELLEDGGYLSKAGFEPLEHIKSFDFRRLYYTAFSRAQNLLVLAAQERDGRGKSPSKYFDKVFYDLPRWQAVNLAALEFEAVKEMNIKREYSFTSHITLFENCAEQYRFFKELEFSPIKVSPMLFGTLVHQTIEDIHKAVLRGEEQAVNRENIEGWFATNYAMLSKKERVYLAESSQHAALGHVLRYYERENGRWDRIREAEVDISLVKDQYILMGSVDLIRGDGGTVEIIDFKSEKKPDLEKERNNLERYKHQLEVYAHLVEERTGQKVSRMHLYYTGEDSGNPYVTFAKDDRAIGDTIGRFDEIVERIEKKDYSMTARPAKLCVNCDMRSYCDNKNWKFRK</sequence>
<comment type="catalytic activity">
    <reaction evidence="15">
        <text>ATP + H2O = ADP + phosphate + H(+)</text>
        <dbReference type="Rhea" id="RHEA:13065"/>
        <dbReference type="ChEBI" id="CHEBI:15377"/>
        <dbReference type="ChEBI" id="CHEBI:15378"/>
        <dbReference type="ChEBI" id="CHEBI:30616"/>
        <dbReference type="ChEBI" id="CHEBI:43474"/>
        <dbReference type="ChEBI" id="CHEBI:456216"/>
        <dbReference type="EC" id="5.6.2.4"/>
    </reaction>
</comment>
<reference evidence="18 19" key="2">
    <citation type="submission" date="2024-01" db="EMBL/GenBank/DDBJ databases">
        <authorList>
            <person name="Xie X."/>
        </authorList>
    </citation>
    <scope>NUCLEOTIDE SEQUENCE [LARGE SCALE GENOMIC DNA]</scope>
    <source>
        <strain evidence="18">SCUT-1</strain>
    </source>
</reference>
<dbReference type="EMBL" id="JAYMYJ010000008">
    <property type="protein sequence ID" value="MEB4589498.1"/>
    <property type="molecule type" value="Genomic_DNA"/>
</dbReference>
<keyword evidence="6 16" id="KW-0347">Helicase</keyword>
<dbReference type="Proteomes" id="UP001308005">
    <property type="component" value="Unassembled WGS sequence"/>
</dbReference>
<keyword evidence="19" id="KW-1185">Reference proteome</keyword>
<dbReference type="Pfam" id="PF13361">
    <property type="entry name" value="UvrD_C"/>
    <property type="match status" value="2"/>
</dbReference>
<keyword evidence="7" id="KW-0269">Exonuclease</keyword>
<evidence type="ECO:0000259" key="17">
    <source>
        <dbReference type="PROSITE" id="PS51198"/>
    </source>
</evidence>
<keyword evidence="3 16" id="KW-0547">Nucleotide-binding</keyword>
<dbReference type="Gene3D" id="1.10.10.160">
    <property type="match status" value="1"/>
</dbReference>
<accession>A0ABU6CRM8</accession>
<evidence type="ECO:0000256" key="6">
    <source>
        <dbReference type="ARBA" id="ARBA00022806"/>
    </source>
</evidence>
<keyword evidence="8 16" id="KW-0067">ATP-binding</keyword>
<gene>
    <name evidence="18" type="ORF">VSS37_00765</name>
</gene>
<evidence type="ECO:0000256" key="7">
    <source>
        <dbReference type="ARBA" id="ARBA00022839"/>
    </source>
</evidence>
<dbReference type="Pfam" id="PF12705">
    <property type="entry name" value="PDDEXK_1"/>
    <property type="match status" value="1"/>
</dbReference>
<dbReference type="PROSITE" id="PS51198">
    <property type="entry name" value="UVRD_HELICASE_ATP_BIND"/>
    <property type="match status" value="1"/>
</dbReference>
<dbReference type="PANTHER" id="PTHR11070">
    <property type="entry name" value="UVRD / RECB / PCRA DNA HELICASE FAMILY MEMBER"/>
    <property type="match status" value="1"/>
</dbReference>
<dbReference type="RefSeq" id="WP_324692691.1">
    <property type="nucleotide sequence ID" value="NZ_JAYMYJ010000008.1"/>
</dbReference>
<keyword evidence="2" id="KW-0540">Nuclease</keyword>
<protein>
    <recommendedName>
        <fullName evidence="13">DNA 3'-5' helicase</fullName>
        <ecNumber evidence="13">5.6.2.4</ecNumber>
    </recommendedName>
    <alternativeName>
        <fullName evidence="14">DNA 3'-5' helicase II</fullName>
    </alternativeName>
</protein>
<dbReference type="GO" id="GO:0016787">
    <property type="term" value="F:hydrolase activity"/>
    <property type="evidence" value="ECO:0007669"/>
    <property type="project" value="UniProtKB-KW"/>
</dbReference>
<evidence type="ECO:0000256" key="9">
    <source>
        <dbReference type="ARBA" id="ARBA00023125"/>
    </source>
</evidence>
<dbReference type="InterPro" id="IPR038726">
    <property type="entry name" value="PDDEXK_AddAB-type"/>
</dbReference>
<evidence type="ECO:0000256" key="1">
    <source>
        <dbReference type="ARBA" id="ARBA00009922"/>
    </source>
</evidence>
<organism evidence="18 19">
    <name type="scientific">Candidatus Thiothrix phosphatis</name>
    <dbReference type="NCBI Taxonomy" id="3112415"/>
    <lineage>
        <taxon>Bacteria</taxon>
        <taxon>Pseudomonadati</taxon>
        <taxon>Pseudomonadota</taxon>
        <taxon>Gammaproteobacteria</taxon>
        <taxon>Thiotrichales</taxon>
        <taxon>Thiotrichaceae</taxon>
        <taxon>Thiothrix</taxon>
    </lineage>
</organism>
<dbReference type="InterPro" id="IPR011335">
    <property type="entry name" value="Restrct_endonuc-II-like"/>
</dbReference>
<dbReference type="SUPFAM" id="SSF52980">
    <property type="entry name" value="Restriction endonuclease-like"/>
    <property type="match status" value="1"/>
</dbReference>
<dbReference type="InterPro" id="IPR013986">
    <property type="entry name" value="DExx_box_DNA_helicase_dom_sf"/>
</dbReference>
<dbReference type="GO" id="GO:0004386">
    <property type="term" value="F:helicase activity"/>
    <property type="evidence" value="ECO:0007669"/>
    <property type="project" value="UniProtKB-KW"/>
</dbReference>
<evidence type="ECO:0000313" key="19">
    <source>
        <dbReference type="Proteomes" id="UP001308005"/>
    </source>
</evidence>
<dbReference type="InterPro" id="IPR027417">
    <property type="entry name" value="P-loop_NTPase"/>
</dbReference>
<name>A0ABU6CRM8_9GAMM</name>
<reference evidence="19" key="1">
    <citation type="submission" date="2023-07" db="EMBL/GenBank/DDBJ databases">
        <title>The carbon used by Thiothrix.</title>
        <authorList>
            <person name="Chen L."/>
        </authorList>
    </citation>
    <scope>NUCLEOTIDE SEQUENCE [LARGE SCALE GENOMIC DNA]</scope>
</reference>
<dbReference type="Gene3D" id="3.90.320.10">
    <property type="match status" value="1"/>
</dbReference>
<comment type="caution">
    <text evidence="18">The sequence shown here is derived from an EMBL/GenBank/DDBJ whole genome shotgun (WGS) entry which is preliminary data.</text>
</comment>
<comment type="catalytic activity">
    <reaction evidence="12">
        <text>Couples ATP hydrolysis with the unwinding of duplex DNA by translocating in the 3'-5' direction.</text>
        <dbReference type="EC" id="5.6.2.4"/>
    </reaction>
</comment>
<evidence type="ECO:0000256" key="12">
    <source>
        <dbReference type="ARBA" id="ARBA00034617"/>
    </source>
</evidence>
<comment type="similarity">
    <text evidence="1">Belongs to the helicase family. UvrD subfamily.</text>
</comment>
<evidence type="ECO:0000313" key="18">
    <source>
        <dbReference type="EMBL" id="MEB4589498.1"/>
    </source>
</evidence>
<proteinExistence type="inferred from homology"/>
<dbReference type="PANTHER" id="PTHR11070:SF2">
    <property type="entry name" value="ATP-DEPENDENT DNA HELICASE SRS2"/>
    <property type="match status" value="1"/>
</dbReference>
<dbReference type="InterPro" id="IPR011604">
    <property type="entry name" value="PDDEXK-like_dom_sf"/>
</dbReference>
<dbReference type="Pfam" id="PF00580">
    <property type="entry name" value="UvrD-helicase"/>
    <property type="match status" value="1"/>
</dbReference>
<evidence type="ECO:0000256" key="15">
    <source>
        <dbReference type="ARBA" id="ARBA00048988"/>
    </source>
</evidence>
<evidence type="ECO:0000256" key="8">
    <source>
        <dbReference type="ARBA" id="ARBA00022840"/>
    </source>
</evidence>
<evidence type="ECO:0000256" key="5">
    <source>
        <dbReference type="ARBA" id="ARBA00022801"/>
    </source>
</evidence>
<dbReference type="InterPro" id="IPR000212">
    <property type="entry name" value="DNA_helicase_UvrD/REP"/>
</dbReference>
<dbReference type="Gene3D" id="3.40.50.300">
    <property type="entry name" value="P-loop containing nucleotide triphosphate hydrolases"/>
    <property type="match status" value="3"/>
</dbReference>
<dbReference type="CDD" id="cd17932">
    <property type="entry name" value="DEXQc_UvrD"/>
    <property type="match status" value="1"/>
</dbReference>
<evidence type="ECO:0000256" key="10">
    <source>
        <dbReference type="ARBA" id="ARBA00023204"/>
    </source>
</evidence>
<evidence type="ECO:0000256" key="16">
    <source>
        <dbReference type="PROSITE-ProRule" id="PRU00560"/>
    </source>
</evidence>
<evidence type="ECO:0000256" key="13">
    <source>
        <dbReference type="ARBA" id="ARBA00034808"/>
    </source>
</evidence>
<keyword evidence="11" id="KW-0413">Isomerase</keyword>
<evidence type="ECO:0000256" key="11">
    <source>
        <dbReference type="ARBA" id="ARBA00023235"/>
    </source>
</evidence>
<dbReference type="EC" id="5.6.2.4" evidence="13"/>
<feature type="binding site" evidence="16">
    <location>
        <begin position="44"/>
        <end position="51"/>
    </location>
    <ligand>
        <name>ATP</name>
        <dbReference type="ChEBI" id="CHEBI:30616"/>
    </ligand>
</feature>
<dbReference type="InterPro" id="IPR014017">
    <property type="entry name" value="DNA_helicase_UvrD-like_C"/>
</dbReference>
<evidence type="ECO:0000256" key="14">
    <source>
        <dbReference type="ARBA" id="ARBA00034923"/>
    </source>
</evidence>
<keyword evidence="10" id="KW-0234">DNA repair</keyword>